<dbReference type="Pfam" id="PF00043">
    <property type="entry name" value="GST_C"/>
    <property type="match status" value="1"/>
</dbReference>
<evidence type="ECO:0000313" key="3">
    <source>
        <dbReference type="Proteomes" id="UP000799770"/>
    </source>
</evidence>
<dbReference type="PROSITE" id="PS50405">
    <property type="entry name" value="GST_CTER"/>
    <property type="match status" value="1"/>
</dbReference>
<dbReference type="OrthoDB" id="2309723at2759"/>
<dbReference type="InterPro" id="IPR010987">
    <property type="entry name" value="Glutathione-S-Trfase_C-like"/>
</dbReference>
<dbReference type="PANTHER" id="PTHR44051">
    <property type="entry name" value="GLUTATHIONE S-TRANSFERASE-RELATED"/>
    <property type="match status" value="1"/>
</dbReference>
<organism evidence="2 3">
    <name type="scientific">Lophiotrema nucula</name>
    <dbReference type="NCBI Taxonomy" id="690887"/>
    <lineage>
        <taxon>Eukaryota</taxon>
        <taxon>Fungi</taxon>
        <taxon>Dikarya</taxon>
        <taxon>Ascomycota</taxon>
        <taxon>Pezizomycotina</taxon>
        <taxon>Dothideomycetes</taxon>
        <taxon>Pleosporomycetidae</taxon>
        <taxon>Pleosporales</taxon>
        <taxon>Lophiotremataceae</taxon>
        <taxon>Lophiotrema</taxon>
    </lineage>
</organism>
<dbReference type="Proteomes" id="UP000799770">
    <property type="component" value="Unassembled WGS sequence"/>
</dbReference>
<accession>A0A6A5ZJM5</accession>
<name>A0A6A5ZJM5_9PLEO</name>
<dbReference type="Gene3D" id="3.40.30.10">
    <property type="entry name" value="Glutaredoxin"/>
    <property type="match status" value="1"/>
</dbReference>
<feature type="domain" description="GST C-terminal" evidence="1">
    <location>
        <begin position="109"/>
        <end position="247"/>
    </location>
</feature>
<keyword evidence="3" id="KW-1185">Reference proteome</keyword>
<dbReference type="EMBL" id="ML977316">
    <property type="protein sequence ID" value="KAF2118638.1"/>
    <property type="molecule type" value="Genomic_DNA"/>
</dbReference>
<dbReference type="SUPFAM" id="SSF52833">
    <property type="entry name" value="Thioredoxin-like"/>
    <property type="match status" value="1"/>
</dbReference>
<dbReference type="SUPFAM" id="SSF47616">
    <property type="entry name" value="GST C-terminal domain-like"/>
    <property type="match status" value="1"/>
</dbReference>
<dbReference type="Gene3D" id="1.20.1050.10">
    <property type="match status" value="1"/>
</dbReference>
<evidence type="ECO:0000313" key="2">
    <source>
        <dbReference type="EMBL" id="KAF2118638.1"/>
    </source>
</evidence>
<dbReference type="AlphaFoldDB" id="A0A6A5ZJM5"/>
<dbReference type="PANTHER" id="PTHR44051:SF9">
    <property type="entry name" value="GLUTATHIONE S-TRANSFERASE 1"/>
    <property type="match status" value="1"/>
</dbReference>
<evidence type="ECO:0000259" key="1">
    <source>
        <dbReference type="PROSITE" id="PS50405"/>
    </source>
</evidence>
<protein>
    <recommendedName>
        <fullName evidence="1">GST C-terminal domain-containing protein</fullName>
    </recommendedName>
</protein>
<dbReference type="InterPro" id="IPR036282">
    <property type="entry name" value="Glutathione-S-Trfase_C_sf"/>
</dbReference>
<sequence length="264" mass="30291">MPEPNDQKLIPTLFNLAHSQAFRVIWALEELSAVHGTKYHLKNFARTSGAPIPELKAAHRLGKSPIMTLETTDGSPPPTIQLEPGVLSESRMILRWLSEEFGQGMWDPEPSDVRRNEFLEDFAVSTLAPKATFPMLFEIIPGAYPFPLSYILPFLFKPVKNWFIGDLRDVYQLLEDALSDEKPWFAGKKIGLSDFNMTWGMEMCDQRGYFEEKKRWPRLAGWLERVRGREAYKRAHELGCGYDLKYFGVKGADVRSIMDSTKQE</sequence>
<dbReference type="InterPro" id="IPR004046">
    <property type="entry name" value="GST_C"/>
</dbReference>
<dbReference type="InterPro" id="IPR036249">
    <property type="entry name" value="Thioredoxin-like_sf"/>
</dbReference>
<reference evidence="2" key="1">
    <citation type="journal article" date="2020" name="Stud. Mycol.">
        <title>101 Dothideomycetes genomes: a test case for predicting lifestyles and emergence of pathogens.</title>
        <authorList>
            <person name="Haridas S."/>
            <person name="Albert R."/>
            <person name="Binder M."/>
            <person name="Bloem J."/>
            <person name="Labutti K."/>
            <person name="Salamov A."/>
            <person name="Andreopoulos B."/>
            <person name="Baker S."/>
            <person name="Barry K."/>
            <person name="Bills G."/>
            <person name="Bluhm B."/>
            <person name="Cannon C."/>
            <person name="Castanera R."/>
            <person name="Culley D."/>
            <person name="Daum C."/>
            <person name="Ezra D."/>
            <person name="Gonzalez J."/>
            <person name="Henrissat B."/>
            <person name="Kuo A."/>
            <person name="Liang C."/>
            <person name="Lipzen A."/>
            <person name="Lutzoni F."/>
            <person name="Magnuson J."/>
            <person name="Mondo S."/>
            <person name="Nolan M."/>
            <person name="Ohm R."/>
            <person name="Pangilinan J."/>
            <person name="Park H.-J."/>
            <person name="Ramirez L."/>
            <person name="Alfaro M."/>
            <person name="Sun H."/>
            <person name="Tritt A."/>
            <person name="Yoshinaga Y."/>
            <person name="Zwiers L.-H."/>
            <person name="Turgeon B."/>
            <person name="Goodwin S."/>
            <person name="Spatafora J."/>
            <person name="Crous P."/>
            <person name="Grigoriev I."/>
        </authorList>
    </citation>
    <scope>NUCLEOTIDE SEQUENCE</scope>
    <source>
        <strain evidence="2">CBS 627.86</strain>
    </source>
</reference>
<proteinExistence type="predicted"/>
<gene>
    <name evidence="2" type="ORF">BDV96DRAFT_596495</name>
</gene>